<dbReference type="AlphaFoldDB" id="A0A087H759"/>
<evidence type="ECO:0000256" key="1">
    <source>
        <dbReference type="SAM" id="MobiDB-lite"/>
    </source>
</evidence>
<feature type="region of interest" description="Disordered" evidence="1">
    <location>
        <begin position="1"/>
        <end position="49"/>
    </location>
</feature>
<dbReference type="Proteomes" id="UP000029120">
    <property type="component" value="Chromosome 3"/>
</dbReference>
<sequence>MAKKENQHARDDNEVEDEEEKQIIDSCSSDDDSSDSESESECMESANRDEELLEDAFVAEQAAYLGMSEESVKEMWRMMPMETKQKLAGKWTVLKAKEVEIALEKAALIRRIIILLFGSIDP</sequence>
<dbReference type="EMBL" id="CM002871">
    <property type="protein sequence ID" value="KFK37961.1"/>
    <property type="molecule type" value="Genomic_DNA"/>
</dbReference>
<dbReference type="Pfam" id="PF22757">
    <property type="entry name" value="GeBP-like_C"/>
    <property type="match status" value="1"/>
</dbReference>
<feature type="compositionally biased region" description="Acidic residues" evidence="1">
    <location>
        <begin position="28"/>
        <end position="42"/>
    </location>
</feature>
<evidence type="ECO:0000313" key="3">
    <source>
        <dbReference type="EMBL" id="KFK37961.1"/>
    </source>
</evidence>
<name>A0A087H759_ARAAL</name>
<reference evidence="4" key="1">
    <citation type="journal article" date="2015" name="Nat. Plants">
        <title>Genome expansion of Arabis alpina linked with retrotransposition and reduced symmetric DNA methylation.</title>
        <authorList>
            <person name="Willing E.M."/>
            <person name="Rawat V."/>
            <person name="Mandakova T."/>
            <person name="Maumus F."/>
            <person name="James G.V."/>
            <person name="Nordstroem K.J."/>
            <person name="Becker C."/>
            <person name="Warthmann N."/>
            <person name="Chica C."/>
            <person name="Szarzynska B."/>
            <person name="Zytnicki M."/>
            <person name="Albani M.C."/>
            <person name="Kiefer C."/>
            <person name="Bergonzi S."/>
            <person name="Castaings L."/>
            <person name="Mateos J.L."/>
            <person name="Berns M.C."/>
            <person name="Bujdoso N."/>
            <person name="Piofczyk T."/>
            <person name="de Lorenzo L."/>
            <person name="Barrero-Sicilia C."/>
            <person name="Mateos I."/>
            <person name="Piednoel M."/>
            <person name="Hagmann J."/>
            <person name="Chen-Min-Tao R."/>
            <person name="Iglesias-Fernandez R."/>
            <person name="Schuster S.C."/>
            <person name="Alonso-Blanco C."/>
            <person name="Roudier F."/>
            <person name="Carbonero P."/>
            <person name="Paz-Ares J."/>
            <person name="Davis S.J."/>
            <person name="Pecinka A."/>
            <person name="Quesneville H."/>
            <person name="Colot V."/>
            <person name="Lysak M.A."/>
            <person name="Weigel D."/>
            <person name="Coupland G."/>
            <person name="Schneeberger K."/>
        </authorList>
    </citation>
    <scope>NUCLEOTIDE SEQUENCE [LARGE SCALE GENOMIC DNA]</scope>
    <source>
        <strain evidence="4">cv. Pajares</strain>
    </source>
</reference>
<proteinExistence type="predicted"/>
<evidence type="ECO:0000313" key="4">
    <source>
        <dbReference type="Proteomes" id="UP000029120"/>
    </source>
</evidence>
<accession>A0A087H759</accession>
<dbReference type="Gramene" id="KFK37961">
    <property type="protein sequence ID" value="KFK37961"/>
    <property type="gene ID" value="AALP_AA3G052200"/>
</dbReference>
<protein>
    <recommendedName>
        <fullName evidence="2">Glabrous enhancer-binding protein-like C-terminal domain-containing protein</fullName>
    </recommendedName>
</protein>
<evidence type="ECO:0000259" key="2">
    <source>
        <dbReference type="Pfam" id="PF22757"/>
    </source>
</evidence>
<gene>
    <name evidence="3" type="ordered locus">AALP_Aa3g052200</name>
</gene>
<keyword evidence="4" id="KW-1185">Reference proteome</keyword>
<feature type="compositionally biased region" description="Basic and acidic residues" evidence="1">
    <location>
        <begin position="1"/>
        <end position="12"/>
    </location>
</feature>
<organism evidence="3 4">
    <name type="scientific">Arabis alpina</name>
    <name type="common">Alpine rock-cress</name>
    <dbReference type="NCBI Taxonomy" id="50452"/>
    <lineage>
        <taxon>Eukaryota</taxon>
        <taxon>Viridiplantae</taxon>
        <taxon>Streptophyta</taxon>
        <taxon>Embryophyta</taxon>
        <taxon>Tracheophyta</taxon>
        <taxon>Spermatophyta</taxon>
        <taxon>Magnoliopsida</taxon>
        <taxon>eudicotyledons</taxon>
        <taxon>Gunneridae</taxon>
        <taxon>Pentapetalae</taxon>
        <taxon>rosids</taxon>
        <taxon>malvids</taxon>
        <taxon>Brassicales</taxon>
        <taxon>Brassicaceae</taxon>
        <taxon>Arabideae</taxon>
        <taxon>Arabis</taxon>
    </lineage>
</organism>
<feature type="domain" description="Glabrous enhancer-binding protein-like C-terminal" evidence="2">
    <location>
        <begin position="54"/>
        <end position="112"/>
    </location>
</feature>
<dbReference type="InterPro" id="IPR053933">
    <property type="entry name" value="GeBP-like_C"/>
</dbReference>